<dbReference type="Proteomes" id="UP000032305">
    <property type="component" value="Unassembled WGS sequence"/>
</dbReference>
<organism evidence="1 2">
    <name type="scientific">Sphingomonas parapaucimobilis NBRC 15100</name>
    <dbReference type="NCBI Taxonomy" id="1219049"/>
    <lineage>
        <taxon>Bacteria</taxon>
        <taxon>Pseudomonadati</taxon>
        <taxon>Pseudomonadota</taxon>
        <taxon>Alphaproteobacteria</taxon>
        <taxon>Sphingomonadales</taxon>
        <taxon>Sphingomonadaceae</taxon>
        <taxon>Sphingomonas</taxon>
    </lineage>
</organism>
<protein>
    <submittedName>
        <fullName evidence="1">Uncharacterized protein</fullName>
    </submittedName>
</protein>
<dbReference type="eggNOG" id="ENOG5031DBW">
    <property type="taxonomic scope" value="Bacteria"/>
</dbReference>
<keyword evidence="2" id="KW-1185">Reference proteome</keyword>
<name>A0A0A1W3F6_9SPHN</name>
<reference evidence="1 2" key="1">
    <citation type="submission" date="2014-11" db="EMBL/GenBank/DDBJ databases">
        <title>Whole genome shotgun sequence of Sphingomonas parapaucimobilis NBRC 15100.</title>
        <authorList>
            <person name="Katano-Makiyama Y."/>
            <person name="Hosoyama A."/>
            <person name="Hashimoto M."/>
            <person name="Hosoyama Y."/>
            <person name="Noguchi M."/>
            <person name="Numata M."/>
            <person name="Tsuchikane K."/>
            <person name="Hirakata S."/>
            <person name="Uohara A."/>
            <person name="Shimodaira J."/>
            <person name="Ohji S."/>
            <person name="Ichikawa N."/>
            <person name="Kimura A."/>
            <person name="Yamazoe A."/>
            <person name="Fujita N."/>
        </authorList>
    </citation>
    <scope>NUCLEOTIDE SEQUENCE [LARGE SCALE GENOMIC DNA]</scope>
    <source>
        <strain evidence="1 2">NBRC 15100</strain>
    </source>
</reference>
<dbReference type="AlphaFoldDB" id="A0A0A1W3F6"/>
<gene>
    <name evidence="1" type="ORF">SP5_007_00520</name>
</gene>
<evidence type="ECO:0000313" key="1">
    <source>
        <dbReference type="EMBL" id="GAL99660.1"/>
    </source>
</evidence>
<accession>A0A0A1W3F6</accession>
<evidence type="ECO:0000313" key="2">
    <source>
        <dbReference type="Proteomes" id="UP000032305"/>
    </source>
</evidence>
<sequence length="58" mass="6423">MDGLNEDGTSERAELHFLAALTEELMRHLMEAGVLSRTQLQSIENAVAERTGGIPRAW</sequence>
<comment type="caution">
    <text evidence="1">The sequence shown here is derived from an EMBL/GenBank/DDBJ whole genome shotgun (WGS) entry which is preliminary data.</text>
</comment>
<proteinExistence type="predicted"/>
<dbReference type="EMBL" id="BBPI01000007">
    <property type="protein sequence ID" value="GAL99660.1"/>
    <property type="molecule type" value="Genomic_DNA"/>
</dbReference>
<dbReference type="RefSeq" id="WP_167334663.1">
    <property type="nucleotide sequence ID" value="NZ_BBPI01000007.1"/>
</dbReference>